<keyword evidence="2" id="KW-1185">Reference proteome</keyword>
<dbReference type="RefSeq" id="WP_107960077.1">
    <property type="nucleotide sequence ID" value="NZ_QAOG01000010.1"/>
</dbReference>
<dbReference type="EMBL" id="QAOG01000010">
    <property type="protein sequence ID" value="PTQ58207.1"/>
    <property type="molecule type" value="Genomic_DNA"/>
</dbReference>
<gene>
    <name evidence="1" type="ORF">C8J26_3977</name>
</gene>
<sequence>MSIFGFGASYGGVTDVTSYFLQLGVACSGWEPSTPPNATASLHDGEAPFIEATLRSIRIGDIAFIKSFSPGAGLRIKGVGLVTDARPHEIDTTALYPIEKIWPSETRLGTGVKVRWTWPDVHDGSVFWLLPQLTDRGTNMRTGTIYEEHGPEVAAILMDLMLDPTMRQR</sequence>
<evidence type="ECO:0000313" key="1">
    <source>
        <dbReference type="EMBL" id="PTQ58207.1"/>
    </source>
</evidence>
<comment type="caution">
    <text evidence="1">The sequence shown here is derived from an EMBL/GenBank/DDBJ whole genome shotgun (WGS) entry which is preliminary data.</text>
</comment>
<reference evidence="1 2" key="1">
    <citation type="submission" date="2018-04" db="EMBL/GenBank/DDBJ databases">
        <title>Genomic Encyclopedia of Type Strains, Phase III (KMG-III): the genomes of soil and plant-associated and newly described type strains.</title>
        <authorList>
            <person name="Whitman W."/>
        </authorList>
    </citation>
    <scope>NUCLEOTIDE SEQUENCE [LARGE SCALE GENOMIC DNA]</scope>
    <source>
        <strain evidence="1 2">MA101b</strain>
    </source>
</reference>
<dbReference type="Proteomes" id="UP000244189">
    <property type="component" value="Unassembled WGS sequence"/>
</dbReference>
<proteinExistence type="predicted"/>
<accession>A0A2T5GFW3</accession>
<evidence type="ECO:0000313" key="2">
    <source>
        <dbReference type="Proteomes" id="UP000244189"/>
    </source>
</evidence>
<dbReference type="AlphaFoldDB" id="A0A2T5GFW3"/>
<organism evidence="1 2">
    <name type="scientific">Sphingomonas aurantiaca</name>
    <dbReference type="NCBI Taxonomy" id="185949"/>
    <lineage>
        <taxon>Bacteria</taxon>
        <taxon>Pseudomonadati</taxon>
        <taxon>Pseudomonadota</taxon>
        <taxon>Alphaproteobacteria</taxon>
        <taxon>Sphingomonadales</taxon>
        <taxon>Sphingomonadaceae</taxon>
        <taxon>Sphingomonas</taxon>
    </lineage>
</organism>
<name>A0A2T5GFW3_9SPHN</name>
<protein>
    <submittedName>
        <fullName evidence="1">Uncharacterized protein</fullName>
    </submittedName>
</protein>